<gene>
    <name evidence="2" type="ORF">F1721_17875</name>
</gene>
<feature type="transmembrane region" description="Helical" evidence="1">
    <location>
        <begin position="149"/>
        <end position="172"/>
    </location>
</feature>
<keyword evidence="1" id="KW-0812">Transmembrane</keyword>
<reference evidence="2 3" key="1">
    <citation type="submission" date="2019-09" db="EMBL/GenBank/DDBJ databases">
        <title>Draft genome sequence of the thermophilic Saccharopolyspora hirsuta VKM Ac-666T.</title>
        <authorList>
            <person name="Lobastova T.G."/>
            <person name="Fokina V."/>
            <person name="Bragin E.Y."/>
            <person name="Shtratnikova V.Y."/>
            <person name="Starodumova I.P."/>
            <person name="Tarlachkov S.V."/>
            <person name="Donova M.V."/>
        </authorList>
    </citation>
    <scope>NUCLEOTIDE SEQUENCE [LARGE SCALE GENOMIC DNA]</scope>
    <source>
        <strain evidence="2 3">VKM Ac-666</strain>
    </source>
</reference>
<feature type="transmembrane region" description="Helical" evidence="1">
    <location>
        <begin position="80"/>
        <end position="102"/>
    </location>
</feature>
<organism evidence="2 3">
    <name type="scientific">Saccharopolyspora hirsuta</name>
    <dbReference type="NCBI Taxonomy" id="1837"/>
    <lineage>
        <taxon>Bacteria</taxon>
        <taxon>Bacillati</taxon>
        <taxon>Actinomycetota</taxon>
        <taxon>Actinomycetes</taxon>
        <taxon>Pseudonocardiales</taxon>
        <taxon>Pseudonocardiaceae</taxon>
        <taxon>Saccharopolyspora</taxon>
    </lineage>
</organism>
<accession>A0A5M7BXK9</accession>
<dbReference type="EMBL" id="VWPH01000007">
    <property type="protein sequence ID" value="KAA5832838.1"/>
    <property type="molecule type" value="Genomic_DNA"/>
</dbReference>
<feature type="transmembrane region" description="Helical" evidence="1">
    <location>
        <begin position="12"/>
        <end position="35"/>
    </location>
</feature>
<evidence type="ECO:0000313" key="2">
    <source>
        <dbReference type="EMBL" id="KAA5832838.1"/>
    </source>
</evidence>
<keyword evidence="1" id="KW-0472">Membrane</keyword>
<evidence type="ECO:0008006" key="4">
    <source>
        <dbReference type="Google" id="ProtNLM"/>
    </source>
</evidence>
<proteinExistence type="predicted"/>
<name>A0A5M7BXK9_SACHI</name>
<keyword evidence="1" id="KW-1133">Transmembrane helix</keyword>
<sequence length="183" mass="19258">MIGFLPWIGYALVATSSAWHCGALVGLLIAAAVLFVERRAGRAWGELVIPASAVVFFALAAGFSPVFAGNPAVRCGPVLVDAWLALTAGGSLLVGHPFTLAIARRRAPSQVWDRPEFHRANVVLTAVWAAAFALAAVALAVLLHDAPTATGWVLAIKIAGFAVPAAFTRWYAQRMAIRFRAGA</sequence>
<evidence type="ECO:0000313" key="3">
    <source>
        <dbReference type="Proteomes" id="UP000323946"/>
    </source>
</evidence>
<comment type="caution">
    <text evidence="2">The sequence shown here is derived from an EMBL/GenBank/DDBJ whole genome shotgun (WGS) entry which is preliminary data.</text>
</comment>
<feature type="transmembrane region" description="Helical" evidence="1">
    <location>
        <begin position="122"/>
        <end position="143"/>
    </location>
</feature>
<dbReference type="AlphaFoldDB" id="A0A5M7BXK9"/>
<dbReference type="OrthoDB" id="3870305at2"/>
<keyword evidence="3" id="KW-1185">Reference proteome</keyword>
<dbReference type="RefSeq" id="WP_150067823.1">
    <property type="nucleotide sequence ID" value="NZ_VWPH01000007.1"/>
</dbReference>
<feature type="transmembrane region" description="Helical" evidence="1">
    <location>
        <begin position="47"/>
        <end position="68"/>
    </location>
</feature>
<evidence type="ECO:0000256" key="1">
    <source>
        <dbReference type="SAM" id="Phobius"/>
    </source>
</evidence>
<protein>
    <recommendedName>
        <fullName evidence="4">DUF3159 domain-containing protein</fullName>
    </recommendedName>
</protein>
<dbReference type="Proteomes" id="UP000323946">
    <property type="component" value="Unassembled WGS sequence"/>
</dbReference>